<dbReference type="Pfam" id="PF22936">
    <property type="entry name" value="Pol_BBD"/>
    <property type="match status" value="1"/>
</dbReference>
<dbReference type="Proteomes" id="UP001174934">
    <property type="component" value="Unassembled WGS sequence"/>
</dbReference>
<reference evidence="3" key="1">
    <citation type="submission" date="2023-06" db="EMBL/GenBank/DDBJ databases">
        <title>Genome-scale phylogeny and comparative genomics of the fungal order Sordariales.</title>
        <authorList>
            <consortium name="Lawrence Berkeley National Laboratory"/>
            <person name="Hensen N."/>
            <person name="Bonometti L."/>
            <person name="Westerberg I."/>
            <person name="Brannstrom I.O."/>
            <person name="Guillou S."/>
            <person name="Cros-Aarteil S."/>
            <person name="Calhoun S."/>
            <person name="Haridas S."/>
            <person name="Kuo A."/>
            <person name="Mondo S."/>
            <person name="Pangilinan J."/>
            <person name="Riley R."/>
            <person name="LaButti K."/>
            <person name="Andreopoulos B."/>
            <person name="Lipzen A."/>
            <person name="Chen C."/>
            <person name="Yanf M."/>
            <person name="Daum C."/>
            <person name="Ng V."/>
            <person name="Clum A."/>
            <person name="Steindorff A."/>
            <person name="Ohm R."/>
            <person name="Martin F."/>
            <person name="Silar P."/>
            <person name="Natvig D."/>
            <person name="Lalanne C."/>
            <person name="Gautier V."/>
            <person name="Ament-velasquez S.L."/>
            <person name="Kruys A."/>
            <person name="Hutchinson M.I."/>
            <person name="Powell A.J."/>
            <person name="Barry K."/>
            <person name="Miller A.N."/>
            <person name="Grigoriev I.V."/>
            <person name="Debuchy R."/>
            <person name="Gladieux P."/>
            <person name="Thoren M.H."/>
            <person name="Johannesson H."/>
        </authorList>
    </citation>
    <scope>NUCLEOTIDE SEQUENCE</scope>
    <source>
        <strain evidence="3">SMH3391-2</strain>
    </source>
</reference>
<evidence type="ECO:0000313" key="4">
    <source>
        <dbReference type="Proteomes" id="UP001174934"/>
    </source>
</evidence>
<feature type="region of interest" description="Disordered" evidence="1">
    <location>
        <begin position="262"/>
        <end position="283"/>
    </location>
</feature>
<protein>
    <recommendedName>
        <fullName evidence="2">Retrovirus-related Pol polyprotein from transposon TNT 1-94-like beta-barrel domain-containing protein</fullName>
    </recommendedName>
</protein>
<feature type="domain" description="Retrovirus-related Pol polyprotein from transposon TNT 1-94-like beta-barrel" evidence="2">
    <location>
        <begin position="318"/>
        <end position="401"/>
    </location>
</feature>
<evidence type="ECO:0000256" key="1">
    <source>
        <dbReference type="SAM" id="MobiDB-lite"/>
    </source>
</evidence>
<keyword evidence="4" id="KW-1185">Reference proteome</keyword>
<evidence type="ECO:0000259" key="2">
    <source>
        <dbReference type="Pfam" id="PF22936"/>
    </source>
</evidence>
<dbReference type="EMBL" id="JAULSR010000003">
    <property type="protein sequence ID" value="KAK0625012.1"/>
    <property type="molecule type" value="Genomic_DNA"/>
</dbReference>
<sequence>MADTTFSAPKLRELKNELGLRDWNTLLELTLEIQGLGNYIKESLPTPSTEEKKERAKVMLIIESALSLEIKDRLVNGGYDSKNRDPKILYDAIQEKVPKVPKVSETAIAELVAELFNIARKNFTLQAFISRAQYLKRRIQEVIPSQPDETIIYAVLNGIRDYEFHAFLIRDMKASNLTWEKLISELSDEAARESHDPKLMLNKAATTTNSTSGNSSSKTKRSTIKRFGKTIPLHEHCGNYHFGGDEECFAIHPEKKVEYEKRLKERESGQPTSSQPGTTPASTTALRFQSGLHGVNLLRDTAIATLRPKNYVLNEDSFILDSGTSDHTFNNRKWFQHLVQLPEPRNFASANGGDTVLTHTGIARFTVLRSDGRPVDFECQAVYSPNAPCNLLSTGIFKKDGAIFDGQTDRLITKVGGIELATLIWINEVTVFKDILPLV</sequence>
<evidence type="ECO:0000313" key="3">
    <source>
        <dbReference type="EMBL" id="KAK0625012.1"/>
    </source>
</evidence>
<feature type="compositionally biased region" description="Low complexity" evidence="1">
    <location>
        <begin position="203"/>
        <end position="217"/>
    </location>
</feature>
<name>A0AA40C4Q8_9PEZI</name>
<gene>
    <name evidence="3" type="ORF">B0T17DRAFT_617159</name>
</gene>
<comment type="caution">
    <text evidence="3">The sequence shown here is derived from an EMBL/GenBank/DDBJ whole genome shotgun (WGS) entry which is preliminary data.</text>
</comment>
<proteinExistence type="predicted"/>
<dbReference type="InterPro" id="IPR054722">
    <property type="entry name" value="PolX-like_BBD"/>
</dbReference>
<accession>A0AA40C4Q8</accession>
<dbReference type="AlphaFoldDB" id="A0AA40C4Q8"/>
<feature type="compositionally biased region" description="Polar residues" evidence="1">
    <location>
        <begin position="269"/>
        <end position="283"/>
    </location>
</feature>
<feature type="region of interest" description="Disordered" evidence="1">
    <location>
        <begin position="203"/>
        <end position="222"/>
    </location>
</feature>
<organism evidence="3 4">
    <name type="scientific">Bombardia bombarda</name>
    <dbReference type="NCBI Taxonomy" id="252184"/>
    <lineage>
        <taxon>Eukaryota</taxon>
        <taxon>Fungi</taxon>
        <taxon>Dikarya</taxon>
        <taxon>Ascomycota</taxon>
        <taxon>Pezizomycotina</taxon>
        <taxon>Sordariomycetes</taxon>
        <taxon>Sordariomycetidae</taxon>
        <taxon>Sordariales</taxon>
        <taxon>Lasiosphaeriaceae</taxon>
        <taxon>Bombardia</taxon>
    </lineage>
</organism>